<dbReference type="EMBL" id="BSEO01000014">
    <property type="protein sequence ID" value="GLJ80252.1"/>
    <property type="molecule type" value="Genomic_DNA"/>
</dbReference>
<protein>
    <submittedName>
        <fullName evidence="2">Uncharacterized protein</fullName>
    </submittedName>
</protein>
<organism evidence="2 3">
    <name type="scientific">Microbacterium imperiale</name>
    <dbReference type="NCBI Taxonomy" id="33884"/>
    <lineage>
        <taxon>Bacteria</taxon>
        <taxon>Bacillati</taxon>
        <taxon>Actinomycetota</taxon>
        <taxon>Actinomycetes</taxon>
        <taxon>Micrococcales</taxon>
        <taxon>Microbacteriaceae</taxon>
        <taxon>Microbacterium</taxon>
    </lineage>
</organism>
<gene>
    <name evidence="2" type="ORF">GCM10017586_19350</name>
</gene>
<keyword evidence="1" id="KW-0472">Membrane</keyword>
<evidence type="ECO:0000256" key="1">
    <source>
        <dbReference type="SAM" id="Phobius"/>
    </source>
</evidence>
<keyword evidence="1" id="KW-1133">Transmembrane helix</keyword>
<dbReference type="Proteomes" id="UP001142317">
    <property type="component" value="Unassembled WGS sequence"/>
</dbReference>
<comment type="caution">
    <text evidence="2">The sequence shown here is derived from an EMBL/GenBank/DDBJ whole genome shotgun (WGS) entry which is preliminary data.</text>
</comment>
<dbReference type="AlphaFoldDB" id="A0A9W6M3Z4"/>
<sequence length="81" mass="8906">MKGPTGRRERRMRMTIDAWLVAAESAVFLLAEAELESGPSLTATRSAASFWLIPTLLIAVVVIVGLIARQRERARSGIRDV</sequence>
<evidence type="ECO:0000313" key="3">
    <source>
        <dbReference type="Proteomes" id="UP001142317"/>
    </source>
</evidence>
<evidence type="ECO:0000313" key="2">
    <source>
        <dbReference type="EMBL" id="GLJ80252.1"/>
    </source>
</evidence>
<reference evidence="2" key="1">
    <citation type="journal article" date="2014" name="Int. J. Syst. Evol. Microbiol.">
        <title>Complete genome sequence of Corynebacterium casei LMG S-19264T (=DSM 44701T), isolated from a smear-ripened cheese.</title>
        <authorList>
            <consortium name="US DOE Joint Genome Institute (JGI-PGF)"/>
            <person name="Walter F."/>
            <person name="Albersmeier A."/>
            <person name="Kalinowski J."/>
            <person name="Ruckert C."/>
        </authorList>
    </citation>
    <scope>NUCLEOTIDE SEQUENCE</scope>
    <source>
        <strain evidence="2">VKM Ac-1447</strain>
    </source>
</reference>
<accession>A0A9W6M3Z4</accession>
<keyword evidence="1" id="KW-0812">Transmembrane</keyword>
<name>A0A9W6M3Z4_9MICO</name>
<proteinExistence type="predicted"/>
<keyword evidence="3" id="KW-1185">Reference proteome</keyword>
<reference evidence="2" key="2">
    <citation type="submission" date="2023-01" db="EMBL/GenBank/DDBJ databases">
        <authorList>
            <person name="Sun Q."/>
            <person name="Evtushenko L."/>
        </authorList>
    </citation>
    <scope>NUCLEOTIDE SEQUENCE</scope>
    <source>
        <strain evidence="2">VKM Ac-1447</strain>
    </source>
</reference>
<feature type="transmembrane region" description="Helical" evidence="1">
    <location>
        <begin position="49"/>
        <end position="68"/>
    </location>
</feature>